<feature type="chain" id="PRO_5035294349" evidence="1">
    <location>
        <begin position="33"/>
        <end position="443"/>
    </location>
</feature>
<evidence type="ECO:0000313" key="2">
    <source>
        <dbReference type="EMBL" id="GHO47533.1"/>
    </source>
</evidence>
<dbReference type="InterPro" id="IPR050490">
    <property type="entry name" value="Bact_solute-bd_prot1"/>
</dbReference>
<protein>
    <submittedName>
        <fullName evidence="2">ABC transporter substrate-binding protein</fullName>
    </submittedName>
</protein>
<dbReference type="EMBL" id="BNJF01000003">
    <property type="protein sequence ID" value="GHO47533.1"/>
    <property type="molecule type" value="Genomic_DNA"/>
</dbReference>
<dbReference type="PANTHER" id="PTHR43649:SF32">
    <property type="entry name" value="SUGAR BINDING SECRETED PROTEIN"/>
    <property type="match status" value="1"/>
</dbReference>
<dbReference type="Pfam" id="PF13416">
    <property type="entry name" value="SBP_bac_8"/>
    <property type="match status" value="1"/>
</dbReference>
<dbReference type="PROSITE" id="PS51257">
    <property type="entry name" value="PROKAR_LIPOPROTEIN"/>
    <property type="match status" value="1"/>
</dbReference>
<dbReference type="InterPro" id="IPR006311">
    <property type="entry name" value="TAT_signal"/>
</dbReference>
<reference evidence="2" key="1">
    <citation type="submission" date="2020-10" db="EMBL/GenBank/DDBJ databases">
        <title>Taxonomic study of unclassified bacteria belonging to the class Ktedonobacteria.</title>
        <authorList>
            <person name="Yabe S."/>
            <person name="Wang C.M."/>
            <person name="Zheng Y."/>
            <person name="Sakai Y."/>
            <person name="Cavaletti L."/>
            <person name="Monciardini P."/>
            <person name="Donadio S."/>
        </authorList>
    </citation>
    <scope>NUCLEOTIDE SEQUENCE</scope>
    <source>
        <strain evidence="2">SOSP1-1</strain>
    </source>
</reference>
<feature type="signal peptide" evidence="1">
    <location>
        <begin position="1"/>
        <end position="32"/>
    </location>
</feature>
<dbReference type="PROSITE" id="PS51318">
    <property type="entry name" value="TAT"/>
    <property type="match status" value="1"/>
</dbReference>
<sequence>MNMPTKQTPPLFPRRRFLQVSGATVMSAAFLAACGGSFSGSGNNSSKTITIWAWDDNFNVKAANEAKALYLKNNPGVTVNVVSMAQADIVQKLNTALSSGAYNGLPNIVLIEDYRIQGYLASYPGQLKDLSSIVNKANFSPYKVNVMSQENKLYGVPFDSGVTALFYRTDYIQAAGYTQADMQNLTWDKYIEIGKAVKAKTGKSMLTLDPTDLGQIRMMMQSAGSWYVKPDGKTVDISGNTVLKESILTYKKIVDAGISTQVSGWNPFVSAFQSGNVASVPTGCWIALTVASAKDQSGKWAVAALPRLGNVPNSVNASNLGGAGWYVLDKVGDSALAADFLAKTFASDTALINNLATDINLVSTMTAAGSLSNYQKSEAFFGGQKIMQDFSVWMGKIPPVNYGLFTYAIESTMTSAVQSIVHGANIDVALKNEQTQAVAATAQ</sequence>
<keyword evidence="1" id="KW-0732">Signal</keyword>
<proteinExistence type="predicted"/>
<name>A0A8J3MVC9_9CHLR</name>
<comment type="caution">
    <text evidence="2">The sequence shown here is derived from an EMBL/GenBank/DDBJ whole genome shotgun (WGS) entry which is preliminary data.</text>
</comment>
<dbReference type="PANTHER" id="PTHR43649">
    <property type="entry name" value="ARABINOSE-BINDING PROTEIN-RELATED"/>
    <property type="match status" value="1"/>
</dbReference>
<evidence type="ECO:0000313" key="3">
    <source>
        <dbReference type="Proteomes" id="UP000612362"/>
    </source>
</evidence>
<dbReference type="Proteomes" id="UP000612362">
    <property type="component" value="Unassembled WGS sequence"/>
</dbReference>
<gene>
    <name evidence="2" type="ORF">KSX_56960</name>
</gene>
<dbReference type="AlphaFoldDB" id="A0A8J3MVC9"/>
<keyword evidence="3" id="KW-1185">Reference proteome</keyword>
<accession>A0A8J3MVC9</accession>
<dbReference type="InterPro" id="IPR006059">
    <property type="entry name" value="SBP"/>
</dbReference>
<organism evidence="2 3">
    <name type="scientific">Ktedonospora formicarum</name>
    <dbReference type="NCBI Taxonomy" id="2778364"/>
    <lineage>
        <taxon>Bacteria</taxon>
        <taxon>Bacillati</taxon>
        <taxon>Chloroflexota</taxon>
        <taxon>Ktedonobacteria</taxon>
        <taxon>Ktedonobacterales</taxon>
        <taxon>Ktedonobacteraceae</taxon>
        <taxon>Ktedonospora</taxon>
    </lineage>
</organism>
<dbReference type="Gene3D" id="3.40.190.10">
    <property type="entry name" value="Periplasmic binding protein-like II"/>
    <property type="match status" value="1"/>
</dbReference>
<evidence type="ECO:0000256" key="1">
    <source>
        <dbReference type="SAM" id="SignalP"/>
    </source>
</evidence>
<dbReference type="SUPFAM" id="SSF53850">
    <property type="entry name" value="Periplasmic binding protein-like II"/>
    <property type="match status" value="1"/>
</dbReference>